<dbReference type="EMBL" id="OW240924">
    <property type="protein sequence ID" value="CAH2326769.1"/>
    <property type="molecule type" value="Genomic_DNA"/>
</dbReference>
<dbReference type="AlphaFoldDB" id="A0AAD1WUD8"/>
<keyword evidence="3" id="KW-1185">Reference proteome</keyword>
<name>A0AAD1WUD8_PELCU</name>
<gene>
    <name evidence="2" type="ORF">PECUL_23A034448</name>
</gene>
<sequence>ATCNSLVIPTVTAVILLLLVLCAHLTWTLRKKAVTAACESHRTEPVTQERIIYSQLDVYYLTNRK</sequence>
<organism evidence="2 3">
    <name type="scientific">Pelobates cultripes</name>
    <name type="common">Western spadefoot toad</name>
    <dbReference type="NCBI Taxonomy" id="61616"/>
    <lineage>
        <taxon>Eukaryota</taxon>
        <taxon>Metazoa</taxon>
        <taxon>Chordata</taxon>
        <taxon>Craniata</taxon>
        <taxon>Vertebrata</taxon>
        <taxon>Euteleostomi</taxon>
        <taxon>Amphibia</taxon>
        <taxon>Batrachia</taxon>
        <taxon>Anura</taxon>
        <taxon>Pelobatoidea</taxon>
        <taxon>Pelobatidae</taxon>
        <taxon>Pelobates</taxon>
    </lineage>
</organism>
<keyword evidence="1" id="KW-0472">Membrane</keyword>
<dbReference type="Proteomes" id="UP001295444">
    <property type="component" value="Chromosome 13"/>
</dbReference>
<evidence type="ECO:0000313" key="2">
    <source>
        <dbReference type="EMBL" id="CAH2326769.1"/>
    </source>
</evidence>
<evidence type="ECO:0000256" key="1">
    <source>
        <dbReference type="SAM" id="Phobius"/>
    </source>
</evidence>
<protein>
    <submittedName>
        <fullName evidence="2">Uncharacterized protein</fullName>
    </submittedName>
</protein>
<evidence type="ECO:0000313" key="3">
    <source>
        <dbReference type="Proteomes" id="UP001295444"/>
    </source>
</evidence>
<accession>A0AAD1WUD8</accession>
<keyword evidence="1" id="KW-1133">Transmembrane helix</keyword>
<reference evidence="2" key="1">
    <citation type="submission" date="2022-03" db="EMBL/GenBank/DDBJ databases">
        <authorList>
            <person name="Alioto T."/>
            <person name="Alioto T."/>
            <person name="Gomez Garrido J."/>
        </authorList>
    </citation>
    <scope>NUCLEOTIDE SEQUENCE</scope>
</reference>
<keyword evidence="1" id="KW-0812">Transmembrane</keyword>
<proteinExistence type="predicted"/>
<feature type="transmembrane region" description="Helical" evidence="1">
    <location>
        <begin position="6"/>
        <end position="27"/>
    </location>
</feature>
<feature type="non-terminal residue" evidence="2">
    <location>
        <position position="1"/>
    </location>
</feature>